<dbReference type="GO" id="GO:0016491">
    <property type="term" value="F:oxidoreductase activity"/>
    <property type="evidence" value="ECO:0007669"/>
    <property type="project" value="InterPro"/>
</dbReference>
<dbReference type="OrthoDB" id="6399635at2"/>
<evidence type="ECO:0000313" key="3">
    <source>
        <dbReference type="EMBL" id="RPE08667.1"/>
    </source>
</evidence>
<evidence type="ECO:0000259" key="2">
    <source>
        <dbReference type="PROSITE" id="PS51352"/>
    </source>
</evidence>
<accession>A0A3N4PX64</accession>
<evidence type="ECO:0000256" key="1">
    <source>
        <dbReference type="SAM" id="SignalP"/>
    </source>
</evidence>
<dbReference type="Pfam" id="PF00578">
    <property type="entry name" value="AhpC-TSA"/>
    <property type="match status" value="1"/>
</dbReference>
<feature type="domain" description="Thioredoxin" evidence="2">
    <location>
        <begin position="649"/>
        <end position="794"/>
    </location>
</feature>
<dbReference type="Gene3D" id="3.40.30.10">
    <property type="entry name" value="Glutaredoxin"/>
    <property type="match status" value="1"/>
</dbReference>
<reference evidence="3 4" key="1">
    <citation type="submission" date="2018-11" db="EMBL/GenBank/DDBJ databases">
        <title>Chitinophaga lutea sp.nov., isolate from arsenic contaminated soil.</title>
        <authorList>
            <person name="Zong Y."/>
        </authorList>
    </citation>
    <scope>NUCLEOTIDE SEQUENCE [LARGE SCALE GENOMIC DNA]</scope>
    <source>
        <strain evidence="3 4">ZY74</strain>
    </source>
</reference>
<feature type="chain" id="PRO_5018085351" evidence="1">
    <location>
        <begin position="22"/>
        <end position="803"/>
    </location>
</feature>
<evidence type="ECO:0000313" key="4">
    <source>
        <dbReference type="Proteomes" id="UP000278351"/>
    </source>
</evidence>
<dbReference type="InterPro" id="IPR000866">
    <property type="entry name" value="AhpC/TSA"/>
</dbReference>
<dbReference type="RefSeq" id="WP_123847664.1">
    <property type="nucleotide sequence ID" value="NZ_RPDH01000002.1"/>
</dbReference>
<sequence>MKLKQILLTLPVLCLAAAAFSQQKGPALNYKVTSSADQFRKTAASSIVQFRVLEKLEGGKLRITATRLTYELKAGTQAINTASILETSVPDTEVLLNLLLLQQPVELLYDPSKPMIPQPGFEKLLTERALALGVKPEHIKTMAGNQTVYLFREMRAAFFQAPAGATGWQSEDSLLLYTSRPPANGIRVISAVKNPAKAEPGDVRSQYDNVYRLDEKSGHIVDAKIIYGATGTYVTEGKTIPFRITDTMHLELLDAPPAYPAVTPEQVEWLVKTSHWSEALKDAVGIEYDSAKVAALLQKTDPLLGTQKGYALKKLHLVQQALSKRDYNVYNKALQDAPLEALKGDAIHLHNRLQDERETNADDAVVLAGYLAAARLDSYEEWMQHSMAQGLFVKLDSATLAWMKKRFGDEEIPPAELEKQRREAKARVERSASIVGRLSAHPDTAVRNAARPMYLTYLAEQAVSPDSLRAIVSQFRALSPAERASGNAGRYGLMLYKALLQKGMTAEASGVLQETITALEKSAADSLNRKRFTDKNMLAYGYRLQSEALQATDKRKAMALLAKAAAVSPRTAVEQTHDSFYDQVLLQSQSSYREEYASALLKAGASKEAMKVLAQEINADPILLPAVQKSFAEHLPDVDFKDFVNNTLTRSWQDAPDFTLTGYKGGTYKLSDLKGKWVLIDFWGTWCQPCRRELPEINKFAQRVQNSAEEAFVSIACGDTPEKVDKLMTAEKYVFPVAMSDQTVEKTFKVRGYPSKYIISPDGKMLPVAFGQDWKMIFEQFSRLKNATVKAEEKKANVNKQLN</sequence>
<gene>
    <name evidence="3" type="ORF">EGT74_16645</name>
</gene>
<keyword evidence="4" id="KW-1185">Reference proteome</keyword>
<keyword evidence="1" id="KW-0732">Signal</keyword>
<comment type="caution">
    <text evidence="3">The sequence shown here is derived from an EMBL/GenBank/DDBJ whole genome shotgun (WGS) entry which is preliminary data.</text>
</comment>
<dbReference type="Proteomes" id="UP000278351">
    <property type="component" value="Unassembled WGS sequence"/>
</dbReference>
<dbReference type="PANTHER" id="PTHR42852:SF13">
    <property type="entry name" value="PROTEIN DIPZ"/>
    <property type="match status" value="1"/>
</dbReference>
<dbReference type="SUPFAM" id="SSF52833">
    <property type="entry name" value="Thioredoxin-like"/>
    <property type="match status" value="1"/>
</dbReference>
<dbReference type="EMBL" id="RPDH01000002">
    <property type="protein sequence ID" value="RPE08667.1"/>
    <property type="molecule type" value="Genomic_DNA"/>
</dbReference>
<dbReference type="AlphaFoldDB" id="A0A3N4PX64"/>
<name>A0A3N4PX64_9BACT</name>
<dbReference type="InterPro" id="IPR036249">
    <property type="entry name" value="Thioredoxin-like_sf"/>
</dbReference>
<organism evidence="3 4">
    <name type="scientific">Chitinophaga lutea</name>
    <dbReference type="NCBI Taxonomy" id="2488634"/>
    <lineage>
        <taxon>Bacteria</taxon>
        <taxon>Pseudomonadati</taxon>
        <taxon>Bacteroidota</taxon>
        <taxon>Chitinophagia</taxon>
        <taxon>Chitinophagales</taxon>
        <taxon>Chitinophagaceae</taxon>
        <taxon>Chitinophaga</taxon>
    </lineage>
</organism>
<dbReference type="InterPro" id="IPR013766">
    <property type="entry name" value="Thioredoxin_domain"/>
</dbReference>
<feature type="signal peptide" evidence="1">
    <location>
        <begin position="1"/>
        <end position="21"/>
    </location>
</feature>
<dbReference type="GO" id="GO:0016209">
    <property type="term" value="F:antioxidant activity"/>
    <property type="evidence" value="ECO:0007669"/>
    <property type="project" value="InterPro"/>
</dbReference>
<dbReference type="PANTHER" id="PTHR42852">
    <property type="entry name" value="THIOL:DISULFIDE INTERCHANGE PROTEIN DSBE"/>
    <property type="match status" value="1"/>
</dbReference>
<proteinExistence type="predicted"/>
<dbReference type="PROSITE" id="PS51352">
    <property type="entry name" value="THIOREDOXIN_2"/>
    <property type="match status" value="1"/>
</dbReference>
<dbReference type="InterPro" id="IPR050553">
    <property type="entry name" value="Thioredoxin_ResA/DsbE_sf"/>
</dbReference>
<dbReference type="CDD" id="cd02966">
    <property type="entry name" value="TlpA_like_family"/>
    <property type="match status" value="1"/>
</dbReference>
<protein>
    <submittedName>
        <fullName evidence="3">TlpA family protein disulfide reductase</fullName>
    </submittedName>
</protein>